<evidence type="ECO:0000256" key="5">
    <source>
        <dbReference type="RuleBase" id="RU003679"/>
    </source>
</evidence>
<evidence type="ECO:0000256" key="2">
    <source>
        <dbReference type="ARBA" id="ARBA00022801"/>
    </source>
</evidence>
<evidence type="ECO:0000256" key="3">
    <source>
        <dbReference type="ARBA" id="ARBA00023295"/>
    </source>
</evidence>
<accession>A0A2N9L819</accession>
<comment type="catalytic activity">
    <reaction evidence="4">
        <text>Hydrolysis of terminal non-reducing beta-D-galactose residues in beta-D-galactosides.</text>
        <dbReference type="EC" id="3.2.1.23"/>
    </reaction>
</comment>
<dbReference type="Gene3D" id="3.20.20.80">
    <property type="entry name" value="Glycosidases"/>
    <property type="match status" value="1"/>
</dbReference>
<evidence type="ECO:0000256" key="4">
    <source>
        <dbReference type="RuleBase" id="RU000675"/>
    </source>
</evidence>
<comment type="similarity">
    <text evidence="1 5">Belongs to the glycosyl hydrolase 35 family.</text>
</comment>
<dbReference type="AlphaFoldDB" id="A0A2N9L819"/>
<dbReference type="SUPFAM" id="SSF51445">
    <property type="entry name" value="(Trans)glycosidases"/>
    <property type="match status" value="1"/>
</dbReference>
<dbReference type="InterPro" id="IPR001944">
    <property type="entry name" value="Glycoside_Hdrlase_35"/>
</dbReference>
<evidence type="ECO:0000313" key="7">
    <source>
        <dbReference type="EMBL" id="SPE19420.1"/>
    </source>
</evidence>
<sequence>MSFFLGFFSKGSRLSPTLARAAVADGMVAGAIIAGLACAPALARAQAGTPIRIDASMPTTEPGPALYDGGTATSPLGSVLGVNSRYLALNGKPWLPVVGEFHFSRYPREQWEEEILKMKAAGVNIIASYVIWIHHEEIKGQFDWSGQRDLRAFAELCAKHQMLLVARIGPWDHGEVRNGGLPDWVLKQGPIRENDPIYLASVRSWYGQIGTQLQGLLWKDGGPVIGIQIENEYSKRGPAAGEEHILELKKIAIDSGLDAPLYLVTGWDDAAVPPRAVIPVYGGYPAAPWDGSIGKLPPPEIYAFRFQSRVAANVNTAGEQGARGAQSAAQDSLPYLTAEIGGGIEDTYHRRPVIAADDIAAIFPVMLGAGVNLYGTYMFQGGENPDGKLSTLQESQATGYPNDLPIKSYDFQAPLGEFGQERESLRKLKVFQYFLNDFGADLAPMTVHAPDSLLCDPANLSVPRAAVRSKGDSGFIFFNNHVRGASMPEWPAAQFLVRLPGHTLAVPRHPVDLPSGAYFIWPFNLRAGGATLRYSTAQLFTRLSDGGVTTLYFEAIPGIPAEFTFDAASVRSLHATSGDTQRDGGAIYISDIKPGIDSQIEVVAKSGESIRFVVLSAEEAKEAWKVRIAGADHLLVTGNDFYADPDTQPERIWLGSTGSPHFDFSVTPPVAGDLKGSLPLERVTMGADVDHFTAEAPLREVALSVREIQAPGSAPPIQFGPPLAWRPKGVAEAPAEGDLPQAGKWALTVPTNSMNGLGELFLKINYDGDVARFSNGGRLLTDNFYNGEPWTIGLKRFLNPQGANTFELNILPLRNDAPVYFEFAQPPQFAANGQIDTLDSIKLVPQYQLEINAQRECEHETAKTKAADAPGRCAE</sequence>
<dbReference type="GO" id="GO:0005975">
    <property type="term" value="P:carbohydrate metabolic process"/>
    <property type="evidence" value="ECO:0007669"/>
    <property type="project" value="InterPro"/>
</dbReference>
<keyword evidence="3 4" id="KW-0326">Glycosidase</keyword>
<dbReference type="EMBL" id="OKRB01000080">
    <property type="protein sequence ID" value="SPE19420.1"/>
    <property type="molecule type" value="Genomic_DNA"/>
</dbReference>
<evidence type="ECO:0000313" key="8">
    <source>
        <dbReference type="Proteomes" id="UP000239735"/>
    </source>
</evidence>
<proteinExistence type="inferred from homology"/>
<evidence type="ECO:0000256" key="1">
    <source>
        <dbReference type="ARBA" id="ARBA00009809"/>
    </source>
</evidence>
<dbReference type="GO" id="GO:0004565">
    <property type="term" value="F:beta-galactosidase activity"/>
    <property type="evidence" value="ECO:0007669"/>
    <property type="project" value="UniProtKB-EC"/>
</dbReference>
<feature type="domain" description="Glycoside hydrolase 35 catalytic" evidence="6">
    <location>
        <begin position="87"/>
        <end position="429"/>
    </location>
</feature>
<dbReference type="PRINTS" id="PR00742">
    <property type="entry name" value="GLHYDRLASE35"/>
</dbReference>
<dbReference type="PROSITE" id="PS01182">
    <property type="entry name" value="GLYCOSYL_HYDROL_F35"/>
    <property type="match status" value="1"/>
</dbReference>
<gene>
    <name evidence="7" type="ORF">SBA5_240003</name>
</gene>
<organism evidence="7 8">
    <name type="scientific">Candidatus Sulfuritelmatomonas gaucii</name>
    <dbReference type="NCBI Taxonomy" id="2043161"/>
    <lineage>
        <taxon>Bacteria</taxon>
        <taxon>Pseudomonadati</taxon>
        <taxon>Acidobacteriota</taxon>
        <taxon>Terriglobia</taxon>
        <taxon>Terriglobales</taxon>
        <taxon>Acidobacteriaceae</taxon>
        <taxon>Candidatus Sulfuritelmatomonas</taxon>
    </lineage>
</organism>
<name>A0A2N9L819_9BACT</name>
<dbReference type="Proteomes" id="UP000239735">
    <property type="component" value="Unassembled WGS sequence"/>
</dbReference>
<keyword evidence="2 4" id="KW-0378">Hydrolase</keyword>
<dbReference type="InterPro" id="IPR017853">
    <property type="entry name" value="GH"/>
</dbReference>
<dbReference type="PANTHER" id="PTHR23421">
    <property type="entry name" value="BETA-GALACTOSIDASE RELATED"/>
    <property type="match status" value="1"/>
</dbReference>
<dbReference type="InterPro" id="IPR031330">
    <property type="entry name" value="Gly_Hdrlase_35_cat"/>
</dbReference>
<dbReference type="EC" id="3.2.1.23" evidence="4"/>
<evidence type="ECO:0000259" key="6">
    <source>
        <dbReference type="Pfam" id="PF01301"/>
    </source>
</evidence>
<dbReference type="InterPro" id="IPR019801">
    <property type="entry name" value="Glyco_hydro_35_CS"/>
</dbReference>
<reference evidence="8" key="1">
    <citation type="submission" date="2018-02" db="EMBL/GenBank/DDBJ databases">
        <authorList>
            <person name="Hausmann B."/>
        </authorList>
    </citation>
    <scope>NUCLEOTIDE SEQUENCE [LARGE SCALE GENOMIC DNA]</scope>
    <source>
        <strain evidence="8">Peat soil MAG SbA5</strain>
    </source>
</reference>
<protein>
    <recommendedName>
        <fullName evidence="4">Beta-galactosidase</fullName>
        <ecNumber evidence="4">3.2.1.23</ecNumber>
    </recommendedName>
</protein>
<dbReference type="Pfam" id="PF01301">
    <property type="entry name" value="Glyco_hydro_35"/>
    <property type="match status" value="1"/>
</dbReference>